<dbReference type="PROSITE" id="PS50075">
    <property type="entry name" value="CARRIER"/>
    <property type="match status" value="1"/>
</dbReference>
<dbReference type="InterPro" id="IPR042099">
    <property type="entry name" value="ANL_N_sf"/>
</dbReference>
<dbReference type="AlphaFoldDB" id="A0A6L5BMV0"/>
<dbReference type="CDD" id="cd05930">
    <property type="entry name" value="A_NRPS"/>
    <property type="match status" value="1"/>
</dbReference>
<dbReference type="PANTHER" id="PTHR44845">
    <property type="entry name" value="CARRIER DOMAIN-CONTAINING PROTEIN"/>
    <property type="match status" value="1"/>
</dbReference>
<dbReference type="InterPro" id="IPR010080">
    <property type="entry name" value="Thioester_reductase-like_dom"/>
</dbReference>
<dbReference type="SUPFAM" id="SSF47336">
    <property type="entry name" value="ACP-like"/>
    <property type="match status" value="1"/>
</dbReference>
<comment type="caution">
    <text evidence="4">The sequence shown here is derived from an EMBL/GenBank/DDBJ whole genome shotgun (WGS) entry which is preliminary data.</text>
</comment>
<keyword evidence="2" id="KW-0597">Phosphoprotein</keyword>
<organism evidence="4 5">
    <name type="scientific">Pseudomonas frederiksbergensis</name>
    <dbReference type="NCBI Taxonomy" id="104087"/>
    <lineage>
        <taxon>Bacteria</taxon>
        <taxon>Pseudomonadati</taxon>
        <taxon>Pseudomonadota</taxon>
        <taxon>Gammaproteobacteria</taxon>
        <taxon>Pseudomonadales</taxon>
        <taxon>Pseudomonadaceae</taxon>
        <taxon>Pseudomonas</taxon>
    </lineage>
</organism>
<dbReference type="SMART" id="SM00823">
    <property type="entry name" value="PKS_PP"/>
    <property type="match status" value="1"/>
</dbReference>
<dbReference type="SUPFAM" id="SSF56801">
    <property type="entry name" value="Acetyl-CoA synthetase-like"/>
    <property type="match status" value="1"/>
</dbReference>
<dbReference type="Proteomes" id="UP000475265">
    <property type="component" value="Unassembled WGS sequence"/>
</dbReference>
<evidence type="ECO:0000256" key="2">
    <source>
        <dbReference type="ARBA" id="ARBA00022553"/>
    </source>
</evidence>
<dbReference type="RefSeq" id="WP_163914921.1">
    <property type="nucleotide sequence ID" value="NZ_JAAAXX010000004.1"/>
</dbReference>
<dbReference type="InterPro" id="IPR009081">
    <property type="entry name" value="PP-bd_ACP"/>
</dbReference>
<evidence type="ECO:0000313" key="5">
    <source>
        <dbReference type="Proteomes" id="UP000475265"/>
    </source>
</evidence>
<dbReference type="Pfam" id="PF07993">
    <property type="entry name" value="NAD_binding_4"/>
    <property type="match status" value="1"/>
</dbReference>
<dbReference type="Gene3D" id="3.40.50.720">
    <property type="entry name" value="NAD(P)-binding Rossmann-like Domain"/>
    <property type="match status" value="1"/>
</dbReference>
<dbReference type="InterPro" id="IPR036291">
    <property type="entry name" value="NAD(P)-bd_dom_sf"/>
</dbReference>
<proteinExistence type="predicted"/>
<evidence type="ECO:0000256" key="1">
    <source>
        <dbReference type="ARBA" id="ARBA00022450"/>
    </source>
</evidence>
<dbReference type="InterPro" id="IPR000873">
    <property type="entry name" value="AMP-dep_synth/lig_dom"/>
</dbReference>
<name>A0A6L5BMV0_9PSED</name>
<dbReference type="InterPro" id="IPR020806">
    <property type="entry name" value="PKS_PP-bd"/>
</dbReference>
<dbReference type="Gene3D" id="3.40.50.12780">
    <property type="entry name" value="N-terminal domain of ligase-like"/>
    <property type="match status" value="1"/>
</dbReference>
<dbReference type="InterPro" id="IPR036736">
    <property type="entry name" value="ACP-like_sf"/>
</dbReference>
<dbReference type="InterPro" id="IPR045851">
    <property type="entry name" value="AMP-bd_C_sf"/>
</dbReference>
<dbReference type="NCBIfam" id="TIGR01746">
    <property type="entry name" value="Thioester-redct"/>
    <property type="match status" value="1"/>
</dbReference>
<protein>
    <submittedName>
        <fullName evidence="4">Linear gramicidin synthase subunit D</fullName>
    </submittedName>
</protein>
<dbReference type="CDD" id="cd05235">
    <property type="entry name" value="SDR_e1"/>
    <property type="match status" value="1"/>
</dbReference>
<evidence type="ECO:0000259" key="3">
    <source>
        <dbReference type="PROSITE" id="PS50075"/>
    </source>
</evidence>
<keyword evidence="1" id="KW-0596">Phosphopantetheine</keyword>
<feature type="domain" description="Carrier" evidence="3">
    <location>
        <begin position="671"/>
        <end position="748"/>
    </location>
</feature>
<dbReference type="Gene3D" id="1.10.1200.10">
    <property type="entry name" value="ACP-like"/>
    <property type="match status" value="1"/>
</dbReference>
<dbReference type="InterPro" id="IPR010071">
    <property type="entry name" value="AA_adenyl_dom"/>
</dbReference>
<dbReference type="Pfam" id="PF00501">
    <property type="entry name" value="AMP-binding"/>
    <property type="match status" value="1"/>
</dbReference>
<dbReference type="PANTHER" id="PTHR44845:SF6">
    <property type="entry name" value="BETA-ALANINE-ACTIVATING ENZYME"/>
    <property type="match status" value="1"/>
</dbReference>
<dbReference type="SUPFAM" id="SSF51735">
    <property type="entry name" value="NAD(P)-binding Rossmann-fold domains"/>
    <property type="match status" value="1"/>
</dbReference>
<dbReference type="Pfam" id="PF00550">
    <property type="entry name" value="PP-binding"/>
    <property type="match status" value="1"/>
</dbReference>
<reference evidence="4 5" key="1">
    <citation type="submission" date="2019-12" db="EMBL/GenBank/DDBJ databases">
        <title>Endophytic bacteria associated with Panax ginseng seedlings.</title>
        <authorList>
            <person name="Park J.M."/>
            <person name="Shin R."/>
            <person name="Jo S.H."/>
        </authorList>
    </citation>
    <scope>NUCLEOTIDE SEQUENCE [LARGE SCALE GENOMIC DNA]</scope>
    <source>
        <strain evidence="4 5">PgKB32</strain>
    </source>
</reference>
<sequence length="1136" mass="126380">MRRLDIVLIGQSQALTDLALELEQHGHSLVRQAASGERALGNVDLVIDDASLAFADFGDVPRLMLQLGVGESLGLPTLDLLCKFGSTLFTRVPIAEESSGNGQALRLRAVAELVDHVALLVSRFSRDAEYFQLTETAAPVDFDRVENLLFLEHLAFVHQLNMTAHDGLLQLGQIPMIERLEQRFIQCAERPALNIAGTTLSYRQLHAQSRAIQQRLQPLLDQHQGSLVVGICLPKCSALYAGILAILGSGAVYLPLEPSHPLQRQQYILENAGAVLLLHDGEHHLADQMPGLDISRIDFDAVDFDLPLMRQRPALDAPCMALYTSGTTGHPKGVLLSQANLAHFTAWYADYVQLTEQSRVLQFSSLSFDSSLIDIFPTLLQGAELIVPSDDQRRDPLQLVALIRNQQLSHAFLPPALLSILPLDQLQVLDHVMTGGDVCEPYVIEQLTRQGNLYNLYGPTEATVLITARQLRPGDNNRTLGGPIANSQVLILDEDFQPVAEQTVGELYIVGPGVCLGYLNNPQQTAERYLELSLPNGERLRAYRTGDMAKWTRDGIELCGRRDNQVKIRGFRVEPEEIERCLRDSQLYRQVAVVIDSQRRILAFLAQPQEDQPGAAREALKAHAVQFLPDYMQPGAWTELESMPFASNGKVDRKALLSLPVIVLENSARRLPTSVDEELLLEIWAELLELPASDISTDESFFNLGGHSILLSRMLLRLREEFGRSISINRFIELPTIAKLATLVRGSGTEEVLSAQAMADAFRELDMQPLPVSRMGDVHKVIVTGANSFVGVHIVEALLAWGATEVACLVRDGGGQSAAERFAQALRENRLEHLDLHRVRVYAADITRPSLGLAQDVYERLDREFGALVHNAANVNHVLDYESLARDNVEPIFECLRLCEGRSKKIFNFVSTLSASSTISDDGRVLELPAAQTPPIYIKNGYNLSKWVGERILERARERGVRVNLYRPGNISFNSLTGVCQPHKNRLMLMLKGSIQLGQVPEFSLNFDLMPVDFLARFIAFHASRYQPEHAVFNLHNPEPLSWDAYVDSFREAGREFSMVSVADWQQQLGRVDSDNALFGVLGFYLNGFEEDIGDISMIGHDNAQAGVRQMGAHYPQKSPALLRRGCDYLKEINFI</sequence>
<accession>A0A6L5BMV0</accession>
<dbReference type="Gene3D" id="3.30.300.30">
    <property type="match status" value="1"/>
</dbReference>
<dbReference type="NCBIfam" id="TIGR01733">
    <property type="entry name" value="AA-adenyl-dom"/>
    <property type="match status" value="1"/>
</dbReference>
<dbReference type="GO" id="GO:0031177">
    <property type="term" value="F:phosphopantetheine binding"/>
    <property type="evidence" value="ECO:0007669"/>
    <property type="project" value="InterPro"/>
</dbReference>
<evidence type="ECO:0000313" key="4">
    <source>
        <dbReference type="EMBL" id="KAF2389002.1"/>
    </source>
</evidence>
<gene>
    <name evidence="4" type="ORF">FX983_06555</name>
</gene>
<dbReference type="EMBL" id="JAAAXX010000004">
    <property type="protein sequence ID" value="KAF2389002.1"/>
    <property type="molecule type" value="Genomic_DNA"/>
</dbReference>
<dbReference type="InterPro" id="IPR013120">
    <property type="entry name" value="FAR_NAD-bd"/>
</dbReference>